<dbReference type="AlphaFoldDB" id="A0AA87U2T0"/>
<dbReference type="EMBL" id="BAYX01000001">
    <property type="protein sequence ID" value="GAJ91135.1"/>
    <property type="molecule type" value="Genomic_DNA"/>
</dbReference>
<evidence type="ECO:0000313" key="4">
    <source>
        <dbReference type="Proteomes" id="UP000026941"/>
    </source>
</evidence>
<evidence type="ECO:0000256" key="2">
    <source>
        <dbReference type="SAM" id="MobiDB-lite"/>
    </source>
</evidence>
<evidence type="ECO:0000313" key="3">
    <source>
        <dbReference type="EMBL" id="GAJ91135.1"/>
    </source>
</evidence>
<dbReference type="Pfam" id="PF05016">
    <property type="entry name" value="ParE_toxin"/>
    <property type="match status" value="1"/>
</dbReference>
<dbReference type="Proteomes" id="UP000026941">
    <property type="component" value="Unassembled WGS sequence"/>
</dbReference>
<sequence>MLLFPQMGFRSDELPIPGVLRFTMGDYLIDYEIADDLIEIRAIRHDHQRPPGLQIDDDFDYEDGDPERPKT</sequence>
<evidence type="ECO:0000256" key="1">
    <source>
        <dbReference type="ARBA" id="ARBA00022649"/>
    </source>
</evidence>
<name>A0AA87U2T0_RHIRH</name>
<feature type="region of interest" description="Disordered" evidence="2">
    <location>
        <begin position="49"/>
        <end position="71"/>
    </location>
</feature>
<feature type="compositionally biased region" description="Acidic residues" evidence="2">
    <location>
        <begin position="55"/>
        <end position="65"/>
    </location>
</feature>
<dbReference type="InterPro" id="IPR035093">
    <property type="entry name" value="RelE/ParE_toxin_dom_sf"/>
</dbReference>
<protein>
    <recommendedName>
        <fullName evidence="5">Plasmid stabilization system protein</fullName>
    </recommendedName>
</protein>
<organism evidence="3 4">
    <name type="scientific">Rhizobium rhizogenes NBRC 13257</name>
    <dbReference type="NCBI Taxonomy" id="1220581"/>
    <lineage>
        <taxon>Bacteria</taxon>
        <taxon>Pseudomonadati</taxon>
        <taxon>Pseudomonadota</taxon>
        <taxon>Alphaproteobacteria</taxon>
        <taxon>Hyphomicrobiales</taxon>
        <taxon>Rhizobiaceae</taxon>
        <taxon>Rhizobium/Agrobacterium group</taxon>
        <taxon>Rhizobium</taxon>
    </lineage>
</organism>
<evidence type="ECO:0008006" key="5">
    <source>
        <dbReference type="Google" id="ProtNLM"/>
    </source>
</evidence>
<gene>
    <name evidence="3" type="ORF">RRH01S_01_06080</name>
</gene>
<comment type="caution">
    <text evidence="3">The sequence shown here is derived from an EMBL/GenBank/DDBJ whole genome shotgun (WGS) entry which is preliminary data.</text>
</comment>
<dbReference type="Gene3D" id="3.30.2310.20">
    <property type="entry name" value="RelE-like"/>
    <property type="match status" value="1"/>
</dbReference>
<keyword evidence="1" id="KW-1277">Toxin-antitoxin system</keyword>
<proteinExistence type="predicted"/>
<reference evidence="3 4" key="1">
    <citation type="submission" date="2014-05" db="EMBL/GenBank/DDBJ databases">
        <title>Whole genome shotgun sequence of Rhizobium rhizogenes NBRC 13257.</title>
        <authorList>
            <person name="Katano-Makiyama Y."/>
            <person name="Hosoyama A."/>
            <person name="Hashimoto M."/>
            <person name="Hosoyama Y."/>
            <person name="Noguchi M."/>
            <person name="Tsuchikane K."/>
            <person name="Kimura A."/>
            <person name="Ohji S."/>
            <person name="Ichikawa N."/>
            <person name="Yamazoe A."/>
            <person name="Fujita N."/>
        </authorList>
    </citation>
    <scope>NUCLEOTIDE SEQUENCE [LARGE SCALE GENOMIC DNA]</scope>
    <source>
        <strain evidence="3 4">NBRC 13257</strain>
    </source>
</reference>
<accession>A0AA87U2T0</accession>
<dbReference type="InterPro" id="IPR007712">
    <property type="entry name" value="RelE/ParE_toxin"/>
</dbReference>